<dbReference type="PROSITE" id="PS50949">
    <property type="entry name" value="HTH_GNTR"/>
    <property type="match status" value="1"/>
</dbReference>
<accession>A0A0H2UWI3</accession>
<sequence length="252" mass="28767">MSTNDLTKKLKKLKHVQVYNTIFQLIQDGTYSPGMQLPSEPELARQLNVSRMTLRKSLALLQEDHLIKNIRGKGNFILKTPETKYHQGFEYLQHPIYASLSSDITKVELEYRIEVPTVAITASLKQETPVVIIVDRWYHSQNKAIAYSLSFIPIEVISKYAINLNQEEPLLTFLEEKIYESGKASHSCNQIGYTKTGNYTATKYTLSENSAFILIQETLYNGKDILVSTKHYVPADLFDLKVQSQSCQSDTH</sequence>
<dbReference type="Gene3D" id="3.40.1410.10">
    <property type="entry name" value="Chorismate lyase-like"/>
    <property type="match status" value="1"/>
</dbReference>
<dbReference type="GO" id="GO:0003677">
    <property type="term" value="F:DNA binding"/>
    <property type="evidence" value="ECO:0007669"/>
    <property type="project" value="UniProtKB-KW"/>
</dbReference>
<dbReference type="CDD" id="cd07377">
    <property type="entry name" value="WHTH_GntR"/>
    <property type="match status" value="1"/>
</dbReference>
<dbReference type="Gene3D" id="1.10.10.10">
    <property type="entry name" value="Winged helix-like DNA-binding domain superfamily/Winged helix DNA-binding domain"/>
    <property type="match status" value="1"/>
</dbReference>
<dbReference type="SMART" id="SM00345">
    <property type="entry name" value="HTH_GNTR"/>
    <property type="match status" value="1"/>
</dbReference>
<dbReference type="EMBL" id="AE014074">
    <property type="protein sequence ID" value="AAM80221.1"/>
    <property type="molecule type" value="Genomic_DNA"/>
</dbReference>
<name>A0A0H2UWI3_STRP3</name>
<dbReference type="GO" id="GO:0045892">
    <property type="term" value="P:negative regulation of DNA-templated transcription"/>
    <property type="evidence" value="ECO:0007669"/>
    <property type="project" value="TreeGrafter"/>
</dbReference>
<dbReference type="Proteomes" id="UP000000564">
    <property type="component" value="Chromosome"/>
</dbReference>
<dbReference type="InterPro" id="IPR036388">
    <property type="entry name" value="WH-like_DNA-bd_sf"/>
</dbReference>
<dbReference type="RefSeq" id="WP_002988183.1">
    <property type="nucleotide sequence ID" value="NC_004070.1"/>
</dbReference>
<dbReference type="GO" id="GO:0003700">
    <property type="term" value="F:DNA-binding transcription factor activity"/>
    <property type="evidence" value="ECO:0007669"/>
    <property type="project" value="InterPro"/>
</dbReference>
<evidence type="ECO:0000313" key="5">
    <source>
        <dbReference type="EMBL" id="AAM80221.1"/>
    </source>
</evidence>
<evidence type="ECO:0000313" key="6">
    <source>
        <dbReference type="Proteomes" id="UP000000564"/>
    </source>
</evidence>
<dbReference type="HOGENOM" id="CLU_063236_1_0_9"/>
<dbReference type="Pfam" id="PF00392">
    <property type="entry name" value="GntR"/>
    <property type="match status" value="1"/>
</dbReference>
<organism evidence="5 6">
    <name type="scientific">Streptococcus pyogenes serotype M3 (strain ATCC BAA-595 / MGAS315)</name>
    <dbReference type="NCBI Taxonomy" id="198466"/>
    <lineage>
        <taxon>Bacteria</taxon>
        <taxon>Bacillati</taxon>
        <taxon>Bacillota</taxon>
        <taxon>Bacilli</taxon>
        <taxon>Lactobacillales</taxon>
        <taxon>Streptococcaceae</taxon>
        <taxon>Streptococcus</taxon>
    </lineage>
</organism>
<dbReference type="PRINTS" id="PR00035">
    <property type="entry name" value="HTHGNTR"/>
</dbReference>
<dbReference type="PANTHER" id="PTHR44846:SF1">
    <property type="entry name" value="MANNOSYL-D-GLYCERATE TRANSPORT_METABOLISM SYSTEM REPRESSOR MNGR-RELATED"/>
    <property type="match status" value="1"/>
</dbReference>
<dbReference type="SUPFAM" id="SSF64288">
    <property type="entry name" value="Chorismate lyase-like"/>
    <property type="match status" value="1"/>
</dbReference>
<evidence type="ECO:0000256" key="2">
    <source>
        <dbReference type="ARBA" id="ARBA00023125"/>
    </source>
</evidence>
<dbReference type="PANTHER" id="PTHR44846">
    <property type="entry name" value="MANNOSYL-D-GLYCERATE TRANSPORT/METABOLISM SYSTEM REPRESSOR MNGR-RELATED"/>
    <property type="match status" value="1"/>
</dbReference>
<reference evidence="5 6" key="1">
    <citation type="journal article" date="2002" name="Proc. Natl. Acad. Sci. U.S.A.">
        <title>Genome sequence of a serotype M3 strain of group A Streptococcus: phage-encoded toxins, the high-virulence phenotype, and clone emergence.</title>
        <authorList>
            <person name="Beres S.B."/>
            <person name="Sylva G.L."/>
            <person name="Barbian K.D."/>
            <person name="Lei B."/>
            <person name="Hoff J.S."/>
            <person name="Mammarella N.D."/>
            <person name="Liu M.Y."/>
            <person name="Smoot J.C."/>
            <person name="Porcella S.F."/>
            <person name="Parkins L.D."/>
            <person name="Campbell D.S."/>
            <person name="Smith T.M."/>
            <person name="McCormick J.K."/>
            <person name="Leung D.Y."/>
            <person name="Schlievert P.M."/>
            <person name="Musser J.M."/>
        </authorList>
    </citation>
    <scope>NUCLEOTIDE SEQUENCE [LARGE SCALE GENOMIC DNA]</scope>
    <source>
        <strain evidence="6">ATCC BAA-595 / MGAS315</strain>
    </source>
</reference>
<protein>
    <submittedName>
        <fullName evidence="5">Putative transcriptional regulator (GntR family)</fullName>
    </submittedName>
</protein>
<keyword evidence="3" id="KW-0804">Transcription</keyword>
<dbReference type="InterPro" id="IPR028978">
    <property type="entry name" value="Chorismate_lyase_/UTRA_dom_sf"/>
</dbReference>
<gene>
    <name evidence="5" type="ordered locus">SpyM3_1614</name>
</gene>
<keyword evidence="2" id="KW-0238">DNA-binding</keyword>
<evidence type="ECO:0000259" key="4">
    <source>
        <dbReference type="PROSITE" id="PS50949"/>
    </source>
</evidence>
<dbReference type="InterPro" id="IPR050679">
    <property type="entry name" value="Bact_HTH_transcr_reg"/>
</dbReference>
<dbReference type="InterPro" id="IPR000524">
    <property type="entry name" value="Tscrpt_reg_HTH_GntR"/>
</dbReference>
<evidence type="ECO:0000256" key="1">
    <source>
        <dbReference type="ARBA" id="ARBA00023015"/>
    </source>
</evidence>
<dbReference type="InterPro" id="IPR036390">
    <property type="entry name" value="WH_DNA-bd_sf"/>
</dbReference>
<proteinExistence type="predicted"/>
<dbReference type="AlphaFoldDB" id="A0A0H2UWI3"/>
<dbReference type="SUPFAM" id="SSF46785">
    <property type="entry name" value="Winged helix' DNA-binding domain"/>
    <property type="match status" value="1"/>
</dbReference>
<evidence type="ECO:0000256" key="3">
    <source>
        <dbReference type="ARBA" id="ARBA00023163"/>
    </source>
</evidence>
<feature type="domain" description="HTH gntR-type" evidence="4">
    <location>
        <begin position="12"/>
        <end position="80"/>
    </location>
</feature>
<dbReference type="GeneID" id="69900253"/>
<keyword evidence="1" id="KW-0805">Transcription regulation</keyword>
<dbReference type="KEGG" id="spg:SpyM3_1614"/>